<reference evidence="1 2" key="1">
    <citation type="submission" date="2013-09" db="EMBL/GenBank/DDBJ databases">
        <title>High correlation between genotypes and phenotypes of environmental bacteria Comamonas testosteroni strains.</title>
        <authorList>
            <person name="Liu L."/>
            <person name="Zhu W."/>
            <person name="Xia X."/>
            <person name="Xu B."/>
            <person name="Luo M."/>
            <person name="Wang G."/>
        </authorList>
    </citation>
    <scope>NUCLEOTIDE SEQUENCE [LARGE SCALE GENOMIC DNA]</scope>
    <source>
        <strain evidence="1 2">DF2</strain>
    </source>
</reference>
<keyword evidence="2" id="KW-1185">Reference proteome</keyword>
<proteinExistence type="predicted"/>
<evidence type="ECO:0000313" key="2">
    <source>
        <dbReference type="Proteomes" id="UP000029549"/>
    </source>
</evidence>
<accession>A0A0E3CAS0</accession>
<name>A0A0E3CAS0_9BURK</name>
<sequence>MRRLSDASAVDALDDCAMRAVVQQRLIELSEYEQPLDELAEFWLLDGSDTVATLEAQTGRPVMAGWPSPDGSFQPGWDVLVSHPSCFEMVFVLDDSGYGAVFWIPKSSADPDLLALCRKHAVEA</sequence>
<dbReference type="AlphaFoldDB" id="A0A0E3CAS0"/>
<gene>
    <name evidence="1" type="ORF">P608_25035</name>
</gene>
<dbReference type="EMBL" id="AWTP01000165">
    <property type="protein sequence ID" value="KGH03575.1"/>
    <property type="molecule type" value="Genomic_DNA"/>
</dbReference>
<comment type="caution">
    <text evidence="1">The sequence shown here is derived from an EMBL/GenBank/DDBJ whole genome shotgun (WGS) entry which is preliminary data.</text>
</comment>
<dbReference type="RefSeq" id="WP_034393561.1">
    <property type="nucleotide sequence ID" value="NZ_AWTM01000120.1"/>
</dbReference>
<organism evidence="1 2">
    <name type="scientific">Comamonas thiooxydans</name>
    <dbReference type="NCBI Taxonomy" id="363952"/>
    <lineage>
        <taxon>Bacteria</taxon>
        <taxon>Pseudomonadati</taxon>
        <taxon>Pseudomonadota</taxon>
        <taxon>Betaproteobacteria</taxon>
        <taxon>Burkholderiales</taxon>
        <taxon>Comamonadaceae</taxon>
        <taxon>Comamonas</taxon>
    </lineage>
</organism>
<evidence type="ECO:0000313" key="1">
    <source>
        <dbReference type="EMBL" id="KGH03575.1"/>
    </source>
</evidence>
<protein>
    <submittedName>
        <fullName evidence="1">Uncharacterized protein</fullName>
    </submittedName>
</protein>
<dbReference type="Proteomes" id="UP000029549">
    <property type="component" value="Unassembled WGS sequence"/>
</dbReference>